<organism evidence="1 2">
    <name type="scientific">Larkinella bovis</name>
    <dbReference type="NCBI Taxonomy" id="683041"/>
    <lineage>
        <taxon>Bacteria</taxon>
        <taxon>Pseudomonadati</taxon>
        <taxon>Bacteroidota</taxon>
        <taxon>Cytophagia</taxon>
        <taxon>Cytophagales</taxon>
        <taxon>Spirosomataceae</taxon>
        <taxon>Larkinella</taxon>
    </lineage>
</organism>
<protein>
    <submittedName>
        <fullName evidence="1">Helix-turn-helix domain-containing protein</fullName>
    </submittedName>
</protein>
<name>A0ABW0IDC3_9BACT</name>
<dbReference type="RefSeq" id="WP_379846647.1">
    <property type="nucleotide sequence ID" value="NZ_JBHSMA010000004.1"/>
</dbReference>
<dbReference type="SUPFAM" id="SSF47413">
    <property type="entry name" value="lambda repressor-like DNA-binding domains"/>
    <property type="match status" value="1"/>
</dbReference>
<dbReference type="EMBL" id="JBHSMA010000004">
    <property type="protein sequence ID" value="MFC5410708.1"/>
    <property type="molecule type" value="Genomic_DNA"/>
</dbReference>
<evidence type="ECO:0000313" key="2">
    <source>
        <dbReference type="Proteomes" id="UP001596106"/>
    </source>
</evidence>
<gene>
    <name evidence="1" type="ORF">ACFPMF_15400</name>
</gene>
<comment type="caution">
    <text evidence="1">The sequence shown here is derived from an EMBL/GenBank/DDBJ whole genome shotgun (WGS) entry which is preliminary data.</text>
</comment>
<accession>A0ABW0IDC3</accession>
<sequence>MNVLKEGIGQRLRFVRKHLSERLGEDLTSKEVANRLGLDRLVVLRMEDGLKGKTESLVLLLKFYRQYGYNPTWILEDTQQDVPMILAPGNSLLEINESLEEFERLFTAGRAKLVEQMNRLGFKPAERKILPVDDDFNQPQQTPL</sequence>
<evidence type="ECO:0000313" key="1">
    <source>
        <dbReference type="EMBL" id="MFC5410708.1"/>
    </source>
</evidence>
<keyword evidence="2" id="KW-1185">Reference proteome</keyword>
<proteinExistence type="predicted"/>
<dbReference type="Proteomes" id="UP001596106">
    <property type="component" value="Unassembled WGS sequence"/>
</dbReference>
<dbReference type="InterPro" id="IPR010982">
    <property type="entry name" value="Lambda_DNA-bd_dom_sf"/>
</dbReference>
<reference evidence="2" key="1">
    <citation type="journal article" date="2019" name="Int. J. Syst. Evol. Microbiol.">
        <title>The Global Catalogue of Microorganisms (GCM) 10K type strain sequencing project: providing services to taxonomists for standard genome sequencing and annotation.</title>
        <authorList>
            <consortium name="The Broad Institute Genomics Platform"/>
            <consortium name="The Broad Institute Genome Sequencing Center for Infectious Disease"/>
            <person name="Wu L."/>
            <person name="Ma J."/>
        </authorList>
    </citation>
    <scope>NUCLEOTIDE SEQUENCE [LARGE SCALE GENOMIC DNA]</scope>
    <source>
        <strain evidence="2">CCUG 55250</strain>
    </source>
</reference>